<comment type="caution">
    <text evidence="2">The sequence shown here is derived from an EMBL/GenBank/DDBJ whole genome shotgun (WGS) entry which is preliminary data.</text>
</comment>
<organism evidence="2 3">
    <name type="scientific">Furculomyces boomerangus</name>
    <dbReference type="NCBI Taxonomy" id="61424"/>
    <lineage>
        <taxon>Eukaryota</taxon>
        <taxon>Fungi</taxon>
        <taxon>Fungi incertae sedis</taxon>
        <taxon>Zoopagomycota</taxon>
        <taxon>Kickxellomycotina</taxon>
        <taxon>Harpellomycetes</taxon>
        <taxon>Harpellales</taxon>
        <taxon>Harpellaceae</taxon>
        <taxon>Furculomyces</taxon>
    </lineage>
</organism>
<evidence type="ECO:0000313" key="2">
    <source>
        <dbReference type="EMBL" id="PVU88176.1"/>
    </source>
</evidence>
<feature type="chain" id="PRO_5015476424" evidence="1">
    <location>
        <begin position="18"/>
        <end position="154"/>
    </location>
</feature>
<evidence type="ECO:0000256" key="1">
    <source>
        <dbReference type="SAM" id="SignalP"/>
    </source>
</evidence>
<dbReference type="AlphaFoldDB" id="A0A2T9Y783"/>
<dbReference type="EMBL" id="MBFT01000651">
    <property type="protein sequence ID" value="PVU88176.1"/>
    <property type="molecule type" value="Genomic_DNA"/>
</dbReference>
<feature type="signal peptide" evidence="1">
    <location>
        <begin position="1"/>
        <end position="17"/>
    </location>
</feature>
<evidence type="ECO:0000313" key="3">
    <source>
        <dbReference type="Proteomes" id="UP000245699"/>
    </source>
</evidence>
<keyword evidence="3" id="KW-1185">Reference proteome</keyword>
<protein>
    <submittedName>
        <fullName evidence="2">Uncharacterized protein</fullName>
    </submittedName>
</protein>
<accession>A0A2T9Y783</accession>
<reference evidence="2 3" key="1">
    <citation type="journal article" date="2018" name="MBio">
        <title>Comparative Genomics Reveals the Core Gene Toolbox for the Fungus-Insect Symbiosis.</title>
        <authorList>
            <person name="Wang Y."/>
            <person name="Stata M."/>
            <person name="Wang W."/>
            <person name="Stajich J.E."/>
            <person name="White M.M."/>
            <person name="Moncalvo J.M."/>
        </authorList>
    </citation>
    <scope>NUCLEOTIDE SEQUENCE [LARGE SCALE GENOMIC DNA]</scope>
    <source>
        <strain evidence="2 3">AUS-77-4</strain>
    </source>
</reference>
<dbReference type="Proteomes" id="UP000245699">
    <property type="component" value="Unassembled WGS sequence"/>
</dbReference>
<gene>
    <name evidence="2" type="ORF">BB559_005698</name>
</gene>
<proteinExistence type="predicted"/>
<name>A0A2T9Y783_9FUNG</name>
<keyword evidence="1" id="KW-0732">Signal</keyword>
<sequence length="154" mass="17211">MKLKSLLYSVFVSGVFSLNCGNNTHKWVACNESSTGSGKYVGYLAIKDPYFSDPIPIKAIEEIQKMHFGSGAVDNTQVHPNYKIYKCQYTGQTWALSVSLVYNRKKIVRNGDWDTAIAEMIGAMNEHKTFQSTINTDAGSMTIEAFHLSKSGYY</sequence>
<dbReference type="OrthoDB" id="5711448at2759"/>